<evidence type="ECO:0000256" key="11">
    <source>
        <dbReference type="ARBA" id="ARBA00023180"/>
    </source>
</evidence>
<dbReference type="EMBL" id="HBFC01015534">
    <property type="protein sequence ID" value="CAD8706437.1"/>
    <property type="molecule type" value="Transcribed_RNA"/>
</dbReference>
<feature type="transmembrane region" description="Helical" evidence="12">
    <location>
        <begin position="955"/>
        <end position="974"/>
    </location>
</feature>
<keyword evidence="9 12" id="KW-1133">Transmembrane helix</keyword>
<feature type="transmembrane region" description="Helical" evidence="12">
    <location>
        <begin position="807"/>
        <end position="827"/>
    </location>
</feature>
<feature type="transmembrane region" description="Helical" evidence="12">
    <location>
        <begin position="1026"/>
        <end position="1046"/>
    </location>
</feature>
<comment type="pathway">
    <text evidence="2 12">Glycolipid biosynthesis; glycosylphosphatidylinositol-anchor biosynthesis.</text>
</comment>
<feature type="transmembrane region" description="Helical" evidence="12">
    <location>
        <begin position="509"/>
        <end position="528"/>
    </location>
</feature>
<keyword evidence="5 12" id="KW-0337">GPI-anchor biosynthesis</keyword>
<feature type="region of interest" description="Disordered" evidence="13">
    <location>
        <begin position="612"/>
        <end position="637"/>
    </location>
</feature>
<evidence type="ECO:0000256" key="3">
    <source>
        <dbReference type="ARBA" id="ARBA00008400"/>
    </source>
</evidence>
<sequence length="1109" mass="115564">MSASSQKSRLVAFGVALHALLIYSIFDVHFLTPQVDGMQATAPEYEAPAKRLVIIVADGLRGDRLFEMEAAPHAPGADALLPGFARTPRAPFLHRMAREHGRWGISHARPPTESRPGHVALLAGFYEDPSAITKGWQANAVEFDHLLNQSSAAWALGAPSVVPLFAKGIPHVRSRMYAEELEDFAAASDHAALDTWVFDRTIEVLDGNVTEEEAAAGATVASERAALEGGAGDGPPNRVVFLLHLLGLDSAGHAHRPGGEGSVYAANVRAVDAGVRRIVGAFDARFGDDRGTAFIFTADHGMSSRGAHGDGDPGCTETPLVAWGAGVASVASAAAATAAAMETGDAGALAAAAGAHAACRPRGKDAPTSRPAWGLEDATRCDVDQADVASLGAALLGMPPPRHNAGMLPVAYLDPALPSLRSGAAASTAAQLLSVYRRKVLVTAGSSLTAYLTPGGLRAYAPLIDAEDTLAGVRTARARGDHAAAVAAAQVLSRACVEGVTYLHLYDRALLMGVITTCFVGWMAFLGVNLAVQGPGGEEAEARIEGGGWLTSSLAAAVSCAMCAVLRVREAPVTYYAYFNLPVYFAWYCCRALAGTSRRAGARAEAALRAAENRQTQANREVRASGGNQPGDGDRQGDTSVVVRWLNLGAAATAAVGVTQVLCQSFHDRTVYSGVFVTAWCVLSLLSGRLMLSAGAVPGFSARASATASASSRHGGGGRCGGVHHRRAAVRASAAALAAAGASFALAPFTVFSVELAADTTLVVAGVGCAAAAGLVAHFILRPLDLFGDDPTAPDPDSASGHRRPGYALLVVQLSLLWAAGFVVWLGDGLQAARATIPRGVHAAAWCIAAAAAPLPFLSPARTLPRFTSVYLAAAAVYALFSVSYESLFYAALGAGALAWLVLERCCQKLAAISGNIVDKDSEIDTDGDGDTNGDAVFSSIPTLRGGLRVGDVRHAVVFLVLINAAFFGTGNIASVASFEISSVYRFTTRFNPFLMGGLLMLKVLIPMTTVAVAFLALLKLQRVPAFPMYLVFLVLSDLMAVRFFFQVTTEGSWQDIGHSISRYSLMGTQVVTMLLFMGLADLVTSDLPVNGLALSIHVGVGAEKKKRN</sequence>
<feature type="transmembrane region" description="Helical" evidence="12">
    <location>
        <begin position="575"/>
        <end position="594"/>
    </location>
</feature>
<keyword evidence="10 12" id="KW-0472">Membrane</keyword>
<dbReference type="InterPro" id="IPR017852">
    <property type="entry name" value="GPI_EtnP_transferase_1_C"/>
</dbReference>
<keyword evidence="8 12" id="KW-0256">Endoplasmic reticulum</keyword>
<evidence type="ECO:0000259" key="14">
    <source>
        <dbReference type="Pfam" id="PF04987"/>
    </source>
</evidence>
<dbReference type="CDD" id="cd16020">
    <property type="entry name" value="GPI_EPT_1"/>
    <property type="match status" value="1"/>
</dbReference>
<feature type="transmembrane region" description="Helical" evidence="12">
    <location>
        <begin position="994"/>
        <end position="1019"/>
    </location>
</feature>
<evidence type="ECO:0000256" key="2">
    <source>
        <dbReference type="ARBA" id="ARBA00004687"/>
    </source>
</evidence>
<dbReference type="InterPro" id="IPR017850">
    <property type="entry name" value="Alkaline_phosphatase_core_sf"/>
</dbReference>
<evidence type="ECO:0000256" key="13">
    <source>
        <dbReference type="SAM" id="MobiDB-lite"/>
    </source>
</evidence>
<accession>A0A6U3G2N3</accession>
<comment type="function">
    <text evidence="12">Ethanolamine phosphate transferase involved in glycosylphosphatidylinositol-anchor biosynthesis. Transfers ethanolamine phosphate to the first alpha-1,4-linked mannose of the glycosylphosphatidylinositol precursor of GPI-anchor.</text>
</comment>
<dbReference type="GO" id="GO:0051377">
    <property type="term" value="F:mannose-ethanolamine phosphotransferase activity"/>
    <property type="evidence" value="ECO:0007669"/>
    <property type="project" value="UniProtKB-UniRule"/>
</dbReference>
<evidence type="ECO:0000256" key="9">
    <source>
        <dbReference type="ARBA" id="ARBA00022989"/>
    </source>
</evidence>
<dbReference type="InterPro" id="IPR007070">
    <property type="entry name" value="GPI_EtnP_transferase_1"/>
</dbReference>
<dbReference type="SUPFAM" id="SSF53649">
    <property type="entry name" value="Alkaline phosphatase-like"/>
    <property type="match status" value="1"/>
</dbReference>
<dbReference type="InterPro" id="IPR037671">
    <property type="entry name" value="PIGN_N"/>
</dbReference>
<dbReference type="PANTHER" id="PTHR12250">
    <property type="entry name" value="PHOSPHATIDYLINOSITOL GLYCAN, CLASS N"/>
    <property type="match status" value="1"/>
</dbReference>
<evidence type="ECO:0000256" key="4">
    <source>
        <dbReference type="ARBA" id="ARBA00020831"/>
    </source>
</evidence>
<evidence type="ECO:0000256" key="1">
    <source>
        <dbReference type="ARBA" id="ARBA00004477"/>
    </source>
</evidence>
<feature type="transmembrane region" description="Helical" evidence="12">
    <location>
        <begin position="839"/>
        <end position="857"/>
    </location>
</feature>
<feature type="transmembrane region" description="Helical" evidence="12">
    <location>
        <begin position="887"/>
        <end position="903"/>
    </location>
</feature>
<feature type="domain" description="GPI ethanolamine phosphate transferase 1 C-terminal" evidence="14">
    <location>
        <begin position="732"/>
        <end position="1053"/>
    </location>
</feature>
<dbReference type="AlphaFoldDB" id="A0A6U3G2N3"/>
<dbReference type="Gene3D" id="3.40.720.10">
    <property type="entry name" value="Alkaline Phosphatase, subunit A"/>
    <property type="match status" value="1"/>
</dbReference>
<keyword evidence="11" id="KW-0325">Glycoprotein</keyword>
<proteinExistence type="inferred from homology"/>
<keyword evidence="7 12" id="KW-0812">Transmembrane</keyword>
<gene>
    <name evidence="15" type="ORF">MANT1106_LOCUS9120</name>
    <name evidence="16" type="ORF">MANT1106_LOCUS9121</name>
</gene>
<protein>
    <recommendedName>
        <fullName evidence="4 12">GPI ethanolamine phosphate transferase 1</fullName>
        <ecNumber evidence="12">2.-.-.-</ecNumber>
    </recommendedName>
</protein>
<evidence type="ECO:0000256" key="12">
    <source>
        <dbReference type="RuleBase" id="RU367138"/>
    </source>
</evidence>
<organism evidence="15">
    <name type="scientific">Mantoniella antarctica</name>
    <dbReference type="NCBI Taxonomy" id="81844"/>
    <lineage>
        <taxon>Eukaryota</taxon>
        <taxon>Viridiplantae</taxon>
        <taxon>Chlorophyta</taxon>
        <taxon>Mamiellophyceae</taxon>
        <taxon>Mamiellales</taxon>
        <taxon>Mamiellaceae</taxon>
        <taxon>Mantoniella</taxon>
    </lineage>
</organism>
<evidence type="ECO:0000313" key="15">
    <source>
        <dbReference type="EMBL" id="CAD8706437.1"/>
    </source>
</evidence>
<feature type="transmembrane region" description="Helical" evidence="12">
    <location>
        <begin position="760"/>
        <end position="781"/>
    </location>
</feature>
<dbReference type="Pfam" id="PF01663">
    <property type="entry name" value="Phosphodiest"/>
    <property type="match status" value="1"/>
</dbReference>
<feature type="domain" description="GPI ethanolamine phosphate transferase 1 C-terminal" evidence="14">
    <location>
        <begin position="498"/>
        <end position="684"/>
    </location>
</feature>
<evidence type="ECO:0000256" key="8">
    <source>
        <dbReference type="ARBA" id="ARBA00022824"/>
    </source>
</evidence>
<evidence type="ECO:0000256" key="5">
    <source>
        <dbReference type="ARBA" id="ARBA00022502"/>
    </source>
</evidence>
<name>A0A6U3G2N3_9CHLO</name>
<dbReference type="GO" id="GO:0006506">
    <property type="term" value="P:GPI anchor biosynthetic process"/>
    <property type="evidence" value="ECO:0007669"/>
    <property type="project" value="UniProtKB-UniPathway"/>
</dbReference>
<evidence type="ECO:0000256" key="6">
    <source>
        <dbReference type="ARBA" id="ARBA00022679"/>
    </source>
</evidence>
<dbReference type="EMBL" id="HBFC01015535">
    <property type="protein sequence ID" value="CAD8706438.1"/>
    <property type="molecule type" value="Transcribed_RNA"/>
</dbReference>
<feature type="transmembrane region" description="Helical" evidence="12">
    <location>
        <begin position="549"/>
        <end position="569"/>
    </location>
</feature>
<feature type="transmembrane region" description="Helical" evidence="12">
    <location>
        <begin position="1066"/>
        <end position="1085"/>
    </location>
</feature>
<dbReference type="InterPro" id="IPR002591">
    <property type="entry name" value="Phosphodiest/P_Trfase"/>
</dbReference>
<dbReference type="Pfam" id="PF04987">
    <property type="entry name" value="PigN"/>
    <property type="match status" value="2"/>
</dbReference>
<dbReference type="UniPathway" id="UPA00196"/>
<dbReference type="GO" id="GO:0005789">
    <property type="term" value="C:endoplasmic reticulum membrane"/>
    <property type="evidence" value="ECO:0007669"/>
    <property type="project" value="UniProtKB-SubCell"/>
</dbReference>
<feature type="transmembrane region" description="Helical" evidence="12">
    <location>
        <begin position="734"/>
        <end position="754"/>
    </location>
</feature>
<evidence type="ECO:0000256" key="10">
    <source>
        <dbReference type="ARBA" id="ARBA00023136"/>
    </source>
</evidence>
<keyword evidence="6 12" id="KW-0808">Transferase</keyword>
<evidence type="ECO:0000256" key="7">
    <source>
        <dbReference type="ARBA" id="ARBA00022692"/>
    </source>
</evidence>
<dbReference type="EC" id="2.-.-.-" evidence="12"/>
<comment type="similarity">
    <text evidence="3 12">Belongs to the PIGG/PIGN/PIGO family. PIGN subfamily.</text>
</comment>
<dbReference type="PANTHER" id="PTHR12250:SF0">
    <property type="entry name" value="GPI ETHANOLAMINE PHOSPHATE TRANSFERASE 1"/>
    <property type="match status" value="1"/>
</dbReference>
<evidence type="ECO:0000313" key="16">
    <source>
        <dbReference type="EMBL" id="CAD8706438.1"/>
    </source>
</evidence>
<reference evidence="15" key="1">
    <citation type="submission" date="2021-01" db="EMBL/GenBank/DDBJ databases">
        <authorList>
            <person name="Corre E."/>
            <person name="Pelletier E."/>
            <person name="Niang G."/>
            <person name="Scheremetjew M."/>
            <person name="Finn R."/>
            <person name="Kale V."/>
            <person name="Holt S."/>
            <person name="Cochrane G."/>
            <person name="Meng A."/>
            <person name="Brown T."/>
            <person name="Cohen L."/>
        </authorList>
    </citation>
    <scope>NUCLEOTIDE SEQUENCE</scope>
    <source>
        <strain evidence="15">SL-175</strain>
    </source>
</reference>
<comment type="subcellular location">
    <subcellularLocation>
        <location evidence="1 12">Endoplasmic reticulum membrane</location>
        <topology evidence="1 12">Multi-pass membrane protein</topology>
    </subcellularLocation>
</comment>